<evidence type="ECO:0000256" key="2">
    <source>
        <dbReference type="SAM" id="MobiDB-lite"/>
    </source>
</evidence>
<reference evidence="3 4" key="1">
    <citation type="submission" date="2022-11" db="EMBL/GenBank/DDBJ databases">
        <title>Minimal conservation of predation-associated metabolite biosynthetic gene clusters underscores biosynthetic potential of Myxococcota including descriptions for ten novel species: Archangium lansinium sp. nov., Myxococcus landrumus sp. nov., Nannocystis bai.</title>
        <authorList>
            <person name="Ahearne A."/>
            <person name="Stevens C."/>
            <person name="Phillips K."/>
        </authorList>
    </citation>
    <scope>NUCLEOTIDE SEQUENCE [LARGE SCALE GENOMIC DNA]</scope>
    <source>
        <strain evidence="3 4">MIWBW</strain>
    </source>
</reference>
<evidence type="ECO:0000313" key="4">
    <source>
        <dbReference type="Proteomes" id="UP001207654"/>
    </source>
</evidence>
<feature type="compositionally biased region" description="Pro residues" evidence="2">
    <location>
        <begin position="233"/>
        <end position="247"/>
    </location>
</feature>
<protein>
    <recommendedName>
        <fullName evidence="5">LysM domain-containing protein</fullName>
    </recommendedName>
</protein>
<evidence type="ECO:0000313" key="3">
    <source>
        <dbReference type="EMBL" id="MCY1073042.1"/>
    </source>
</evidence>
<evidence type="ECO:0000256" key="1">
    <source>
        <dbReference type="SAM" id="Coils"/>
    </source>
</evidence>
<sequence>MSHGIKSGDTLSRIAKDHRTTNQSKRAQKPLETTKEKTAPSVKRAEGARQQVNVLATKDGTHDMFASTFEDIRHGAGLDRLFGRSQVAEGAGASSLLTEDANDGKVNCLDVAADWVNKASPEDRERSEIVFLEDKRPGAEGQSGHVVVRQGEKVIDPSNNKSYESLEAYLEEQPHYQEAGRVSATDAKRILDTPPGSPERAEALSQAGISPELQKMMVADSQGATGPRGRPEPFSPTPSPEPTPNQPLNPKSVALANEYYEKLIKRAPATNGDARMRGAFYEVIKQNKHDPDFVAQFVKRCKDDKVLEKIVAPGDGSGDFETDPRSGQYKFTNKDAEESRENTLDALRIARSKGYLSDQEVRDLAAKNDTWKHLGERLGIQRVGKEPIHDAAVNELKAKKAELDKANEAVQEKNEVLGRQLAGLKGGLTQEQKEKYVEAFRNDPKNKEVYEKADQKAKELNDILQKHANLPRAAIQDPQARQVIYDSLKAVANSPTPKAAVGFAKQLKKDPELQKAFATHPNFEKDITAPAIKNLAGQYLAEHSGDPKSAYQQYKEDIKTLVDSYAKPGVEAAGSAAGAKGAYAEWATLDAAAAGEPDDLRRLTADWDNATPTQRAAKGGVVVFYAAYAKLKEGDGEYADALKELSAAGEKGSELLAGATQSLVNAGKLGSKGANAAKFLARLAPGLGLAANFASGVSHWQKLNETKNPAYAFALVGDAVAVAGNIASLVPGGGLVAGPLVRGFGEAVSGIAEVIGNGIEDWKKRQDVKRYLESAVTDKNYREQLFYGSSHQLDDLSKDLGLSPEQIQDLSKYFPLVNRKPNENELFGFAQRMKAAGLKGDVVHGLLEAVAKSNPRDPARALEMFVDPLNFQQPTGPLWNRADVLAELTSLERDNPAIAAAVKYLKSLPPERPR</sequence>
<feature type="coiled-coil region" evidence="1">
    <location>
        <begin position="389"/>
        <end position="420"/>
    </location>
</feature>
<accession>A0ABT3ZWG0</accession>
<feature type="compositionally biased region" description="Basic and acidic residues" evidence="2">
    <location>
        <begin position="32"/>
        <end position="47"/>
    </location>
</feature>
<keyword evidence="4" id="KW-1185">Reference proteome</keyword>
<feature type="region of interest" description="Disordered" evidence="2">
    <location>
        <begin position="135"/>
        <end position="254"/>
    </location>
</feature>
<dbReference type="RefSeq" id="WP_267532060.1">
    <property type="nucleotide sequence ID" value="NZ_JAPNKA010000001.1"/>
</dbReference>
<feature type="region of interest" description="Disordered" evidence="2">
    <location>
        <begin position="1"/>
        <end position="51"/>
    </location>
</feature>
<proteinExistence type="predicted"/>
<gene>
    <name evidence="3" type="ORF">OV287_00970</name>
</gene>
<evidence type="ECO:0008006" key="5">
    <source>
        <dbReference type="Google" id="ProtNLM"/>
    </source>
</evidence>
<dbReference type="Proteomes" id="UP001207654">
    <property type="component" value="Unassembled WGS sequence"/>
</dbReference>
<name>A0ABT3ZWG0_9BACT</name>
<keyword evidence="1" id="KW-0175">Coiled coil</keyword>
<organism evidence="3 4">
    <name type="scientific">Archangium lansingense</name>
    <dbReference type="NCBI Taxonomy" id="2995310"/>
    <lineage>
        <taxon>Bacteria</taxon>
        <taxon>Pseudomonadati</taxon>
        <taxon>Myxococcota</taxon>
        <taxon>Myxococcia</taxon>
        <taxon>Myxococcales</taxon>
        <taxon>Cystobacterineae</taxon>
        <taxon>Archangiaceae</taxon>
        <taxon>Archangium</taxon>
    </lineage>
</organism>
<comment type="caution">
    <text evidence="3">The sequence shown here is derived from an EMBL/GenBank/DDBJ whole genome shotgun (WGS) entry which is preliminary data.</text>
</comment>
<dbReference type="EMBL" id="JAPNKA010000001">
    <property type="protein sequence ID" value="MCY1073042.1"/>
    <property type="molecule type" value="Genomic_DNA"/>
</dbReference>